<protein>
    <submittedName>
        <fullName evidence="2">Uncharacterized protein</fullName>
    </submittedName>
</protein>
<evidence type="ECO:0000313" key="2">
    <source>
        <dbReference type="EMBL" id="EKT83454.1"/>
    </source>
</evidence>
<feature type="transmembrane region" description="Helical" evidence="1">
    <location>
        <begin position="37"/>
        <end position="55"/>
    </location>
</feature>
<dbReference type="Proteomes" id="UP000005951">
    <property type="component" value="Unassembled WGS sequence"/>
</dbReference>
<evidence type="ECO:0000256" key="1">
    <source>
        <dbReference type="SAM" id="Phobius"/>
    </source>
</evidence>
<gene>
    <name evidence="2" type="ORF">WSS_A07339</name>
</gene>
<dbReference type="EMBL" id="AJYC02000019">
    <property type="protein sequence ID" value="EKT83454.1"/>
    <property type="molecule type" value="Genomic_DNA"/>
</dbReference>
<comment type="caution">
    <text evidence="2">The sequence shown here is derived from an EMBL/GenBank/DDBJ whole genome shotgun (WGS) entry which is preliminary data.</text>
</comment>
<name>K8XPT4_RHOOP</name>
<keyword evidence="1" id="KW-1133">Transmembrane helix</keyword>
<sequence>MHVNSAALWHRCLMLLCIAVVLCAITAVVLYSPAPEVGVNVLIVLLSGGGVAALVQKMMT</sequence>
<dbReference type="AlphaFoldDB" id="K8XPT4"/>
<feature type="transmembrane region" description="Helical" evidence="1">
    <location>
        <begin position="12"/>
        <end position="31"/>
    </location>
</feature>
<keyword evidence="1" id="KW-0812">Transmembrane</keyword>
<accession>K8XPT4</accession>
<reference evidence="2 3" key="1">
    <citation type="journal article" date="2013" name="Genome Announc.">
        <title>Draft Genome Sequence of Rhodococcus opacus Strain M213 Shows a Diverse Catabolic Potential.</title>
        <authorList>
            <person name="Pathak A."/>
            <person name="Green S.J."/>
            <person name="Ogram A."/>
            <person name="Chauhan A."/>
        </authorList>
    </citation>
    <scope>NUCLEOTIDE SEQUENCE [LARGE SCALE GENOMIC DNA]</scope>
    <source>
        <strain evidence="2 3">M213</strain>
    </source>
</reference>
<keyword evidence="1" id="KW-0472">Membrane</keyword>
<evidence type="ECO:0000313" key="3">
    <source>
        <dbReference type="Proteomes" id="UP000005951"/>
    </source>
</evidence>
<proteinExistence type="predicted"/>
<organism evidence="2 3">
    <name type="scientific">Rhodococcus opacus M213</name>
    <dbReference type="NCBI Taxonomy" id="1129896"/>
    <lineage>
        <taxon>Bacteria</taxon>
        <taxon>Bacillati</taxon>
        <taxon>Actinomycetota</taxon>
        <taxon>Actinomycetes</taxon>
        <taxon>Mycobacteriales</taxon>
        <taxon>Nocardiaceae</taxon>
        <taxon>Rhodococcus</taxon>
    </lineage>
</organism>